<reference evidence="3" key="1">
    <citation type="journal article" date="2019" name="Int. J. Syst. Evol. Microbiol.">
        <title>The Global Catalogue of Microorganisms (GCM) 10K type strain sequencing project: providing services to taxonomists for standard genome sequencing and annotation.</title>
        <authorList>
            <consortium name="The Broad Institute Genomics Platform"/>
            <consortium name="The Broad Institute Genome Sequencing Center for Infectious Disease"/>
            <person name="Wu L."/>
            <person name="Ma J."/>
        </authorList>
    </citation>
    <scope>NUCLEOTIDE SEQUENCE [LARGE SCALE GENOMIC DNA]</scope>
    <source>
        <strain evidence="3">CCM 8932</strain>
    </source>
</reference>
<evidence type="ECO:0000259" key="1">
    <source>
        <dbReference type="Pfam" id="PF12682"/>
    </source>
</evidence>
<dbReference type="InterPro" id="IPR029039">
    <property type="entry name" value="Flavoprotein-like_sf"/>
</dbReference>
<dbReference type="RefSeq" id="WP_137640010.1">
    <property type="nucleotide sequence ID" value="NZ_BJDK01000012.1"/>
</dbReference>
<organism evidence="2 3">
    <name type="scientific">Lactiplantibacillus dongliensis</name>
    <dbReference type="NCBI Taxonomy" id="2559919"/>
    <lineage>
        <taxon>Bacteria</taxon>
        <taxon>Bacillati</taxon>
        <taxon>Bacillota</taxon>
        <taxon>Bacilli</taxon>
        <taxon>Lactobacillales</taxon>
        <taxon>Lactobacillaceae</taxon>
        <taxon>Lactiplantibacillus</taxon>
    </lineage>
</organism>
<evidence type="ECO:0000313" key="3">
    <source>
        <dbReference type="Proteomes" id="UP001596253"/>
    </source>
</evidence>
<feature type="domain" description="Flavodoxin-like" evidence="1">
    <location>
        <begin position="4"/>
        <end position="155"/>
    </location>
</feature>
<proteinExistence type="predicted"/>
<gene>
    <name evidence="2" type="ORF">ACFP3T_03690</name>
</gene>
<dbReference type="SUPFAM" id="SSF52218">
    <property type="entry name" value="Flavoproteins"/>
    <property type="match status" value="1"/>
</dbReference>
<dbReference type="PANTHER" id="PTHR39201">
    <property type="entry name" value="EXPORTED PROTEIN-RELATED"/>
    <property type="match status" value="1"/>
</dbReference>
<dbReference type="PANTHER" id="PTHR39201:SF1">
    <property type="entry name" value="FLAVODOXIN-LIKE DOMAIN-CONTAINING PROTEIN"/>
    <property type="match status" value="1"/>
</dbReference>
<dbReference type="Gene3D" id="3.40.50.360">
    <property type="match status" value="1"/>
</dbReference>
<comment type="caution">
    <text evidence="2">The sequence shown here is derived from an EMBL/GenBank/DDBJ whole genome shotgun (WGS) entry which is preliminary data.</text>
</comment>
<dbReference type="EMBL" id="JBHSSD010000012">
    <property type="protein sequence ID" value="MFC6163774.1"/>
    <property type="molecule type" value="Genomic_DNA"/>
</dbReference>
<accession>A0ABW1R398</accession>
<evidence type="ECO:0000313" key="2">
    <source>
        <dbReference type="EMBL" id="MFC6163774.1"/>
    </source>
</evidence>
<sequence length="158" mass="16653">MTTKILLVTYSWSGTTAKMATALQKVTGATRVDLTVAADTFSTDMYATASIAKQQLATGQLPRLTNPVPDLTATKLILVGGPVWSGQVATPVRAFLTQLAGYQGTVAPFYTDAGTPGDYEADFNQLLPGVKVAPGLGMTTGQVAHAEAALKTWWSEMQ</sequence>
<dbReference type="InterPro" id="IPR008254">
    <property type="entry name" value="Flavodoxin/NO_synth"/>
</dbReference>
<dbReference type="Pfam" id="PF12682">
    <property type="entry name" value="Flavodoxin_4"/>
    <property type="match status" value="1"/>
</dbReference>
<dbReference type="Proteomes" id="UP001596253">
    <property type="component" value="Unassembled WGS sequence"/>
</dbReference>
<protein>
    <submittedName>
        <fullName evidence="2">Flavodoxin family protein</fullName>
    </submittedName>
</protein>
<name>A0ABW1R398_9LACO</name>
<keyword evidence="3" id="KW-1185">Reference proteome</keyword>